<dbReference type="OrthoDB" id="5422579at2759"/>
<feature type="region of interest" description="Disordered" evidence="1">
    <location>
        <begin position="489"/>
        <end position="586"/>
    </location>
</feature>
<proteinExistence type="predicted"/>
<feature type="compositionally biased region" description="Acidic residues" evidence="1">
    <location>
        <begin position="509"/>
        <end position="533"/>
    </location>
</feature>
<evidence type="ECO:0000313" key="3">
    <source>
        <dbReference type="EMBL" id="KAH6660946.1"/>
    </source>
</evidence>
<dbReference type="RefSeq" id="XP_045965077.1">
    <property type="nucleotide sequence ID" value="XM_046099326.1"/>
</dbReference>
<keyword evidence="4" id="KW-1185">Reference proteome</keyword>
<evidence type="ECO:0000256" key="1">
    <source>
        <dbReference type="SAM" id="MobiDB-lite"/>
    </source>
</evidence>
<name>A0A9P9A2P8_9PEZI</name>
<feature type="domain" description="F-box" evidence="2">
    <location>
        <begin position="2"/>
        <end position="32"/>
    </location>
</feature>
<dbReference type="Proteomes" id="UP000758603">
    <property type="component" value="Unassembled WGS sequence"/>
</dbReference>
<comment type="caution">
    <text evidence="3">The sequence shown here is derived from an EMBL/GenBank/DDBJ whole genome shotgun (WGS) entry which is preliminary data.</text>
</comment>
<accession>A0A9P9A2P8</accession>
<dbReference type="GeneID" id="70128218"/>
<evidence type="ECO:0000313" key="4">
    <source>
        <dbReference type="Proteomes" id="UP000758603"/>
    </source>
</evidence>
<organism evidence="3 4">
    <name type="scientific">Truncatella angustata</name>
    <dbReference type="NCBI Taxonomy" id="152316"/>
    <lineage>
        <taxon>Eukaryota</taxon>
        <taxon>Fungi</taxon>
        <taxon>Dikarya</taxon>
        <taxon>Ascomycota</taxon>
        <taxon>Pezizomycotina</taxon>
        <taxon>Sordariomycetes</taxon>
        <taxon>Xylariomycetidae</taxon>
        <taxon>Amphisphaeriales</taxon>
        <taxon>Sporocadaceae</taxon>
        <taxon>Truncatella</taxon>
    </lineage>
</organism>
<gene>
    <name evidence="3" type="ORF">BKA67DRAFT_531025</name>
</gene>
<protein>
    <recommendedName>
        <fullName evidence="2">F-box domain-containing protein</fullName>
    </recommendedName>
</protein>
<sequence>MDRLSPELLHIVVLFLDIKDRLNFRLVSKNLSVIAGAHILPEVSFHLHAKDLAKLRGIAANSVLARNVKSLTYFAARLEALPFTYEQYVHDHQQTIQFSLIDLELTELRKWKLFQSPAQLKAHYETYLEMVASQNALIADQMDRLCLEEVLPSFPNLQQITMSSGHEFYEGRNNPKSVYDGCLRDAHDYAFPPGVAQLEVLLQSLAHHRLSIQELRAGSMSWRFFDKEPDVLSRLFAPLHNLKYIDLVLEIQADDNGVVITDDISKCRSLLKSGGLRNLLTSMPGLDTLAVAVRGDWEDRKPAASLNWIIAPDHHWPTLSTLVLEGFDCTREDLWKFLELHRNSLSDICLRDVSLTKGSWQKLLPDVRSTLQLQEVCFCGRLSGYPEGSEETAYGWDGSDGASSLVEVHDLWTPESGPSDMRSSVNCYCRQGGKDYPDELPLSNEVVKKYFESHVRKTMAVHSEAEDEEEMRKAEKRVHARMREMNIFGFRDARPEDSSDEWSGISGSELDEDDLFFETEPLDDFSTEDDTDLSDMVALEGGLEEQEEGEGEEGSTDEEETAHMVALEELSQDDSDEGNDIDDADG</sequence>
<dbReference type="EMBL" id="JAGPXC010000001">
    <property type="protein sequence ID" value="KAH6660946.1"/>
    <property type="molecule type" value="Genomic_DNA"/>
</dbReference>
<evidence type="ECO:0000259" key="2">
    <source>
        <dbReference type="Pfam" id="PF00646"/>
    </source>
</evidence>
<reference evidence="3" key="1">
    <citation type="journal article" date="2021" name="Nat. Commun.">
        <title>Genetic determinants of endophytism in the Arabidopsis root mycobiome.</title>
        <authorList>
            <person name="Mesny F."/>
            <person name="Miyauchi S."/>
            <person name="Thiergart T."/>
            <person name="Pickel B."/>
            <person name="Atanasova L."/>
            <person name="Karlsson M."/>
            <person name="Huettel B."/>
            <person name="Barry K.W."/>
            <person name="Haridas S."/>
            <person name="Chen C."/>
            <person name="Bauer D."/>
            <person name="Andreopoulos W."/>
            <person name="Pangilinan J."/>
            <person name="LaButti K."/>
            <person name="Riley R."/>
            <person name="Lipzen A."/>
            <person name="Clum A."/>
            <person name="Drula E."/>
            <person name="Henrissat B."/>
            <person name="Kohler A."/>
            <person name="Grigoriev I.V."/>
            <person name="Martin F.M."/>
            <person name="Hacquard S."/>
        </authorList>
    </citation>
    <scope>NUCLEOTIDE SEQUENCE</scope>
    <source>
        <strain evidence="3">MPI-SDFR-AT-0073</strain>
    </source>
</reference>
<dbReference type="AlphaFoldDB" id="A0A9P9A2P8"/>
<feature type="compositionally biased region" description="Acidic residues" evidence="1">
    <location>
        <begin position="542"/>
        <end position="560"/>
    </location>
</feature>
<feature type="compositionally biased region" description="Acidic residues" evidence="1">
    <location>
        <begin position="570"/>
        <end position="586"/>
    </location>
</feature>
<dbReference type="Pfam" id="PF00646">
    <property type="entry name" value="F-box"/>
    <property type="match status" value="1"/>
</dbReference>
<dbReference type="InterPro" id="IPR001810">
    <property type="entry name" value="F-box_dom"/>
</dbReference>
<dbReference type="CDD" id="cd09917">
    <property type="entry name" value="F-box_SF"/>
    <property type="match status" value="1"/>
</dbReference>